<evidence type="ECO:0000313" key="2">
    <source>
        <dbReference type="Proteomes" id="UP000708208"/>
    </source>
</evidence>
<comment type="caution">
    <text evidence="1">The sequence shown here is derived from an EMBL/GenBank/DDBJ whole genome shotgun (WGS) entry which is preliminary data.</text>
</comment>
<evidence type="ECO:0000313" key="1">
    <source>
        <dbReference type="EMBL" id="CAG7659146.1"/>
    </source>
</evidence>
<protein>
    <submittedName>
        <fullName evidence="1">Uncharacterized protein</fullName>
    </submittedName>
</protein>
<gene>
    <name evidence="1" type="ORF">AFUS01_LOCUS1049</name>
</gene>
<proteinExistence type="predicted"/>
<name>A0A8J2NLS4_9HEXA</name>
<reference evidence="1" key="1">
    <citation type="submission" date="2021-06" db="EMBL/GenBank/DDBJ databases">
        <authorList>
            <person name="Hodson N. C."/>
            <person name="Mongue J. A."/>
            <person name="Jaron S. K."/>
        </authorList>
    </citation>
    <scope>NUCLEOTIDE SEQUENCE</scope>
</reference>
<sequence length="22" mass="2271">VVADAAGVGATKLLRLKSEIMQ</sequence>
<dbReference type="Proteomes" id="UP000708208">
    <property type="component" value="Unassembled WGS sequence"/>
</dbReference>
<organism evidence="1 2">
    <name type="scientific">Allacma fusca</name>
    <dbReference type="NCBI Taxonomy" id="39272"/>
    <lineage>
        <taxon>Eukaryota</taxon>
        <taxon>Metazoa</taxon>
        <taxon>Ecdysozoa</taxon>
        <taxon>Arthropoda</taxon>
        <taxon>Hexapoda</taxon>
        <taxon>Collembola</taxon>
        <taxon>Symphypleona</taxon>
        <taxon>Sminthuridae</taxon>
        <taxon>Allacma</taxon>
    </lineage>
</organism>
<feature type="non-terminal residue" evidence="1">
    <location>
        <position position="1"/>
    </location>
</feature>
<dbReference type="AlphaFoldDB" id="A0A8J2NLS4"/>
<dbReference type="EMBL" id="CAJVCH010005828">
    <property type="protein sequence ID" value="CAG7659146.1"/>
    <property type="molecule type" value="Genomic_DNA"/>
</dbReference>
<accession>A0A8J2NLS4</accession>
<keyword evidence="2" id="KW-1185">Reference proteome</keyword>